<feature type="non-terminal residue" evidence="3">
    <location>
        <position position="1"/>
    </location>
</feature>
<gene>
    <name evidence="3" type="ORF">GOODEAATRI_011556</name>
</gene>
<keyword evidence="4" id="KW-1185">Reference proteome</keyword>
<proteinExistence type="predicted"/>
<dbReference type="InterPro" id="IPR004875">
    <property type="entry name" value="DDE_SF_endonuclease_dom"/>
</dbReference>
<dbReference type="Proteomes" id="UP001476798">
    <property type="component" value="Unassembled WGS sequence"/>
</dbReference>
<comment type="caution">
    <text evidence="3">The sequence shown here is derived from an EMBL/GenBank/DDBJ whole genome shotgun (WGS) entry which is preliminary data.</text>
</comment>
<reference evidence="3 4" key="1">
    <citation type="submission" date="2021-06" db="EMBL/GenBank/DDBJ databases">
        <authorList>
            <person name="Palmer J.M."/>
        </authorList>
    </citation>
    <scope>NUCLEOTIDE SEQUENCE [LARGE SCALE GENOMIC DNA]</scope>
    <source>
        <strain evidence="3 4">GA_2019</strain>
        <tissue evidence="3">Muscle</tissue>
    </source>
</reference>
<feature type="domain" description="DDE-1" evidence="2">
    <location>
        <begin position="1"/>
        <end position="64"/>
    </location>
</feature>
<evidence type="ECO:0000313" key="3">
    <source>
        <dbReference type="EMBL" id="MEQ2188104.1"/>
    </source>
</evidence>
<evidence type="ECO:0000313" key="4">
    <source>
        <dbReference type="Proteomes" id="UP001476798"/>
    </source>
</evidence>
<evidence type="ECO:0000259" key="2">
    <source>
        <dbReference type="Pfam" id="PF03184"/>
    </source>
</evidence>
<organism evidence="3 4">
    <name type="scientific">Goodea atripinnis</name>
    <dbReference type="NCBI Taxonomy" id="208336"/>
    <lineage>
        <taxon>Eukaryota</taxon>
        <taxon>Metazoa</taxon>
        <taxon>Chordata</taxon>
        <taxon>Craniata</taxon>
        <taxon>Vertebrata</taxon>
        <taxon>Euteleostomi</taxon>
        <taxon>Actinopterygii</taxon>
        <taxon>Neopterygii</taxon>
        <taxon>Teleostei</taxon>
        <taxon>Neoteleostei</taxon>
        <taxon>Acanthomorphata</taxon>
        <taxon>Ovalentaria</taxon>
        <taxon>Atherinomorphae</taxon>
        <taxon>Cyprinodontiformes</taxon>
        <taxon>Goodeidae</taxon>
        <taxon>Goodea</taxon>
    </lineage>
</organism>
<dbReference type="Pfam" id="PF03184">
    <property type="entry name" value="DDE_1"/>
    <property type="match status" value="1"/>
</dbReference>
<name>A0ABV0PX60_9TELE</name>
<evidence type="ECO:0000256" key="1">
    <source>
        <dbReference type="SAM" id="MobiDB-lite"/>
    </source>
</evidence>
<feature type="compositionally biased region" description="Polar residues" evidence="1">
    <location>
        <begin position="177"/>
        <end position="191"/>
    </location>
</feature>
<feature type="region of interest" description="Disordered" evidence="1">
    <location>
        <begin position="168"/>
        <end position="203"/>
    </location>
</feature>
<protein>
    <recommendedName>
        <fullName evidence="2">DDE-1 domain-containing protein</fullName>
    </recommendedName>
</protein>
<sequence>VWCPCVTSKNHDESLLVMDVHRGHLSEIFRERLSAVNTDIAFIPAGCSCRLQPLEICVTQVLRDFLQVHGRLDQLALTMACWLSEVSSTLNSQMDILRRSFTLACSMQHLENQGEAARMITALTEALTQPPEIGSPEPRPTLAHLPTAGLEQERMLLLLVKKNGTNEEEKLKGAQREISSPSALRQVFNSESDGESFYGFPDV</sequence>
<accession>A0ABV0PX60</accession>
<dbReference type="EMBL" id="JAHRIO010090672">
    <property type="protein sequence ID" value="MEQ2188104.1"/>
    <property type="molecule type" value="Genomic_DNA"/>
</dbReference>